<keyword evidence="3" id="KW-1185">Reference proteome</keyword>
<dbReference type="AlphaFoldDB" id="A0A9Q5I2N5"/>
<proteinExistence type="predicted"/>
<evidence type="ECO:0000313" key="3">
    <source>
        <dbReference type="Proteomes" id="UP000757232"/>
    </source>
</evidence>
<sequence length="272" mass="27263">MHSRLAFTSSLLVLGAGLAHAQLSISSGCQSTLLTVASSSEASCLNVVGLASILTTSENSSLVQPINSWLSGACAQDSCSNQSLSDIVANITNGCSSELSSLGLSSDSDNITSIVQQAYPTVRDVLCLKQSSNDTLCVTSQLTQIEDAEGTTLSIDNIVSSWSSILGGGLSDVPSYIACGECSKEQYNVIVAAEPSIASNTTVTSAIESQCGSSFLDGSDSTNVVEGTGSAAPTGSGVNAASSATGLFSTGALTGIAFSSLAAISSAFLVLA</sequence>
<dbReference type="PANTHER" id="PTHR34862:SF1">
    <property type="entry name" value="SPARK DOMAIN-CONTAINING PROTEIN"/>
    <property type="match status" value="1"/>
</dbReference>
<dbReference type="OrthoDB" id="2536450at2759"/>
<accession>A0A9Q5I2N5</accession>
<name>A0A9Q5I2N5_SANBA</name>
<comment type="caution">
    <text evidence="2">The sequence shown here is derived from an EMBL/GenBank/DDBJ whole genome shotgun (WGS) entry which is preliminary data.</text>
</comment>
<reference evidence="2" key="1">
    <citation type="submission" date="2016-06" db="EMBL/GenBank/DDBJ databases">
        <title>Draft Genome sequence of the fungus Inonotus baumii.</title>
        <authorList>
            <person name="Zhu H."/>
            <person name="Lin W."/>
        </authorList>
    </citation>
    <scope>NUCLEOTIDE SEQUENCE</scope>
    <source>
        <strain evidence="2">821</strain>
    </source>
</reference>
<dbReference type="PANTHER" id="PTHR34862">
    <property type="entry name" value="SPARK DOMAIN-CONTAINING PROTEIN"/>
    <property type="match status" value="1"/>
</dbReference>
<protein>
    <submittedName>
        <fullName evidence="2">Uncharacterized protein</fullName>
    </submittedName>
</protein>
<gene>
    <name evidence="2" type="ORF">A7U60_g2434</name>
</gene>
<dbReference type="EMBL" id="LNZH02000135">
    <property type="protein sequence ID" value="OCB90335.1"/>
    <property type="molecule type" value="Genomic_DNA"/>
</dbReference>
<dbReference type="Proteomes" id="UP000757232">
    <property type="component" value="Unassembled WGS sequence"/>
</dbReference>
<feature type="signal peptide" evidence="1">
    <location>
        <begin position="1"/>
        <end position="21"/>
    </location>
</feature>
<organism evidence="2 3">
    <name type="scientific">Sanghuangporus baumii</name>
    <name type="common">Phellinus baumii</name>
    <dbReference type="NCBI Taxonomy" id="108892"/>
    <lineage>
        <taxon>Eukaryota</taxon>
        <taxon>Fungi</taxon>
        <taxon>Dikarya</taxon>
        <taxon>Basidiomycota</taxon>
        <taxon>Agaricomycotina</taxon>
        <taxon>Agaricomycetes</taxon>
        <taxon>Hymenochaetales</taxon>
        <taxon>Hymenochaetaceae</taxon>
        <taxon>Sanghuangporus</taxon>
    </lineage>
</organism>
<evidence type="ECO:0000256" key="1">
    <source>
        <dbReference type="SAM" id="SignalP"/>
    </source>
</evidence>
<dbReference type="PROSITE" id="PS51257">
    <property type="entry name" value="PROKAR_LIPOPROTEIN"/>
    <property type="match status" value="1"/>
</dbReference>
<evidence type="ECO:0000313" key="2">
    <source>
        <dbReference type="EMBL" id="OCB90335.1"/>
    </source>
</evidence>
<feature type="chain" id="PRO_5040349401" evidence="1">
    <location>
        <begin position="22"/>
        <end position="272"/>
    </location>
</feature>
<keyword evidence="1" id="KW-0732">Signal</keyword>